<comment type="caution">
    <text evidence="1">The sequence shown here is derived from an EMBL/GenBank/DDBJ whole genome shotgun (WGS) entry which is preliminary data.</text>
</comment>
<gene>
    <name evidence="1" type="ORF">VD17_18020</name>
</gene>
<dbReference type="CDD" id="cd00085">
    <property type="entry name" value="HNHc"/>
    <property type="match status" value="1"/>
</dbReference>
<evidence type="ECO:0000313" key="1">
    <source>
        <dbReference type="EMBL" id="KJZ64376.1"/>
    </source>
</evidence>
<dbReference type="Proteomes" id="UP000033400">
    <property type="component" value="Unassembled WGS sequence"/>
</dbReference>
<dbReference type="AlphaFoldDB" id="A0A0F4V6E2"/>
<protein>
    <recommendedName>
        <fullName evidence="3">HNH nuclease domain-containing protein</fullName>
    </recommendedName>
</protein>
<dbReference type="OrthoDB" id="8824552at2"/>
<evidence type="ECO:0000313" key="2">
    <source>
        <dbReference type="Proteomes" id="UP000033400"/>
    </source>
</evidence>
<dbReference type="Gene3D" id="1.10.30.50">
    <property type="match status" value="1"/>
</dbReference>
<proteinExistence type="predicted"/>
<evidence type="ECO:0008006" key="3">
    <source>
        <dbReference type="Google" id="ProtNLM"/>
    </source>
</evidence>
<reference evidence="1 2" key="1">
    <citation type="submission" date="2015-03" db="EMBL/GenBank/DDBJ databases">
        <title>Comparative genomics of Pseudomonas insights into diversity of traits involved in vanlence and defense.</title>
        <authorList>
            <person name="Qin Y."/>
        </authorList>
    </citation>
    <scope>NUCLEOTIDE SEQUENCE [LARGE SCALE GENOMIC DNA]</scope>
    <source>
        <strain evidence="1 2">H24</strain>
    </source>
</reference>
<accession>A0A0F4V6E2</accession>
<dbReference type="EMBL" id="LACH01000039">
    <property type="protein sequence ID" value="KJZ64376.1"/>
    <property type="molecule type" value="Genomic_DNA"/>
</dbReference>
<sequence length="295" mass="33414">MRYYTASARVAGEKLTSYTFTEYSAGDVTTTLRRLFNNKCAYCEGYLSDDVDIEHFRPKGGITEDGTHDGYWWLTHSWTNLLASCKHCNQSRYNHLVAQHATVADVLKLQATTARTAYGKANQFPIQGLRATYTASDLDAEQALLIDPTAENPAPYFEWSREGHYSVVLPRPTDDRTQARGLAAINVFALNRLYLVKDRTERLNELRTHAQSIVQSLEKDMRVGGSQECLDEALERVRILRTYHNPSKRHTAMVEAFVDEFVAALRDRVASNAQPVAMNSFMPHPSDEDEIDEDT</sequence>
<dbReference type="InterPro" id="IPR003615">
    <property type="entry name" value="HNH_nuc"/>
</dbReference>
<name>A0A0F4V6E2_PSEFL</name>
<dbReference type="PATRIC" id="fig|294.133.peg.3225"/>
<organism evidence="1 2">
    <name type="scientific">Pseudomonas fluorescens</name>
    <dbReference type="NCBI Taxonomy" id="294"/>
    <lineage>
        <taxon>Bacteria</taxon>
        <taxon>Pseudomonadati</taxon>
        <taxon>Pseudomonadota</taxon>
        <taxon>Gammaproteobacteria</taxon>
        <taxon>Pseudomonadales</taxon>
        <taxon>Pseudomonadaceae</taxon>
        <taxon>Pseudomonas</taxon>
    </lineage>
</organism>